<evidence type="ECO:0000313" key="4">
    <source>
        <dbReference type="EMBL" id="ANN66952.1"/>
    </source>
</evidence>
<dbReference type="PANTHER" id="PTHR47114">
    <property type="match status" value="1"/>
</dbReference>
<evidence type="ECO:0000256" key="1">
    <source>
        <dbReference type="ARBA" id="ARBA00009868"/>
    </source>
</evidence>
<keyword evidence="2" id="KW-0433">Leucine-rich repeat</keyword>
<dbReference type="Proteomes" id="UP000091897">
    <property type="component" value="Chromosome"/>
</dbReference>
<organism evidence="4 5">
    <name type="scientific">Bordetella bronchialis</name>
    <dbReference type="NCBI Taxonomy" id="463025"/>
    <lineage>
        <taxon>Bacteria</taxon>
        <taxon>Pseudomonadati</taxon>
        <taxon>Pseudomonadota</taxon>
        <taxon>Betaproteobacteria</taxon>
        <taxon>Burkholderiales</taxon>
        <taxon>Alcaligenaceae</taxon>
        <taxon>Bordetella</taxon>
    </lineage>
</organism>
<dbReference type="EMBL" id="CP016170">
    <property type="protein sequence ID" value="ANN66952.1"/>
    <property type="molecule type" value="Genomic_DNA"/>
</dbReference>
<protein>
    <recommendedName>
        <fullName evidence="6">Leucine-rich repeat domain-containing protein</fullName>
    </recommendedName>
</protein>
<evidence type="ECO:0000313" key="5">
    <source>
        <dbReference type="Proteomes" id="UP000091897"/>
    </source>
</evidence>
<keyword evidence="5" id="KW-1185">Reference proteome</keyword>
<proteinExistence type="inferred from homology"/>
<gene>
    <name evidence="4" type="ORF">BAU06_12220</name>
</gene>
<dbReference type="RefSeq" id="WP_066349414.1">
    <property type="nucleotide sequence ID" value="NZ_CBCSFJ010000023.1"/>
</dbReference>
<evidence type="ECO:0000256" key="2">
    <source>
        <dbReference type="ARBA" id="ARBA00022614"/>
    </source>
</evidence>
<reference evidence="4 5" key="1">
    <citation type="submission" date="2016-06" db="EMBL/GenBank/DDBJ databases">
        <title>Complete genome sequences of Bordetella bronchialis and Bordetella flabilis.</title>
        <authorList>
            <person name="LiPuma J.J."/>
            <person name="Spilker T."/>
        </authorList>
    </citation>
    <scope>NUCLEOTIDE SEQUENCE [LARGE SCALE GENOMIC DNA]</scope>
    <source>
        <strain evidence="4 5">AU3182</strain>
    </source>
</reference>
<dbReference type="InterPro" id="IPR051071">
    <property type="entry name" value="LRR-bact_E3_ubiq_ligases"/>
</dbReference>
<dbReference type="InterPro" id="IPR032675">
    <property type="entry name" value="LRR_dom_sf"/>
</dbReference>
<accession>A0ABM6CSJ1</accession>
<evidence type="ECO:0000256" key="3">
    <source>
        <dbReference type="ARBA" id="ARBA00022737"/>
    </source>
</evidence>
<dbReference type="PANTHER" id="PTHR47114:SF2">
    <property type="entry name" value="OLIGODENDROCYTE-MYELIN GLYCOPROTEIN"/>
    <property type="match status" value="1"/>
</dbReference>
<sequence length="265" mass="28800">MIVISPMVRTIPTSLEIPTIPVDAYVKRDVLAEATVGLERAAAPQGPLTLTTGFKLDPRVVQALDAWVARAGTGEDRATARSRIVETMAHDARKARLSLKGLGLREVPPVIPDVYSLDVSDNRIVDLPPLPCGIQYLLAANNRIAELKYPLPGDLVVADLSHNRLTELPETLPGRMVRLDVQNNALKTLPRNMSRELRILNVDENAADLSKAAADCLSSRRVLRVFDVSLGGPGLSATRAARKLDTLRCTANRDHHLAAIPLVRA</sequence>
<dbReference type="Gene3D" id="3.80.10.10">
    <property type="entry name" value="Ribonuclease Inhibitor"/>
    <property type="match status" value="1"/>
</dbReference>
<comment type="similarity">
    <text evidence="1">Belongs to the LRR-containing bacterial E3 ligase family.</text>
</comment>
<evidence type="ECO:0008006" key="6">
    <source>
        <dbReference type="Google" id="ProtNLM"/>
    </source>
</evidence>
<keyword evidence="3" id="KW-0677">Repeat</keyword>
<name>A0ABM6CSJ1_9BORD</name>
<dbReference type="SUPFAM" id="SSF52058">
    <property type="entry name" value="L domain-like"/>
    <property type="match status" value="1"/>
</dbReference>